<dbReference type="Proteomes" id="UP001552521">
    <property type="component" value="Unassembled WGS sequence"/>
</dbReference>
<feature type="region of interest" description="Disordered" evidence="1">
    <location>
        <begin position="1"/>
        <end position="32"/>
    </location>
</feature>
<organism evidence="2 3">
    <name type="scientific">Streptomyces kurssanovii</name>
    <dbReference type="NCBI Taxonomy" id="67312"/>
    <lineage>
        <taxon>Bacteria</taxon>
        <taxon>Bacillati</taxon>
        <taxon>Actinomycetota</taxon>
        <taxon>Actinomycetes</taxon>
        <taxon>Kitasatosporales</taxon>
        <taxon>Streptomycetaceae</taxon>
        <taxon>Streptomyces</taxon>
    </lineage>
</organism>
<comment type="caution">
    <text evidence="2">The sequence shown here is derived from an EMBL/GenBank/DDBJ whole genome shotgun (WGS) entry which is preliminary data.</text>
</comment>
<proteinExistence type="predicted"/>
<sequence length="73" mass="7717">MTRHSRPGPEPTPRPEGLGAGMTADLDAGVEAGVEAGVVDDTRRSAGVHNEPFSPESEARVCERVLGDRRHGL</sequence>
<name>A0ABV3HX20_9ACTN</name>
<protein>
    <submittedName>
        <fullName evidence="2">Uncharacterized protein</fullName>
    </submittedName>
</protein>
<dbReference type="EMBL" id="JBFAQK010000025">
    <property type="protein sequence ID" value="MEV4682931.1"/>
    <property type="molecule type" value="Genomic_DNA"/>
</dbReference>
<accession>A0ABV3HX20</accession>
<evidence type="ECO:0000313" key="2">
    <source>
        <dbReference type="EMBL" id="MEV4682931.1"/>
    </source>
</evidence>
<gene>
    <name evidence="2" type="ORF">AB0K36_19335</name>
</gene>
<evidence type="ECO:0000313" key="3">
    <source>
        <dbReference type="Proteomes" id="UP001552521"/>
    </source>
</evidence>
<keyword evidence="3" id="KW-1185">Reference proteome</keyword>
<reference evidence="2 3" key="1">
    <citation type="submission" date="2024-06" db="EMBL/GenBank/DDBJ databases">
        <title>The Natural Products Discovery Center: Release of the First 8490 Sequenced Strains for Exploring Actinobacteria Biosynthetic Diversity.</title>
        <authorList>
            <person name="Kalkreuter E."/>
            <person name="Kautsar S.A."/>
            <person name="Yang D."/>
            <person name="Bader C.D."/>
            <person name="Teijaro C.N."/>
            <person name="Fluegel L."/>
            <person name="Davis C.M."/>
            <person name="Simpson J.R."/>
            <person name="Lauterbach L."/>
            <person name="Steele A.D."/>
            <person name="Gui C."/>
            <person name="Meng S."/>
            <person name="Li G."/>
            <person name="Viehrig K."/>
            <person name="Ye F."/>
            <person name="Su P."/>
            <person name="Kiefer A.F."/>
            <person name="Nichols A."/>
            <person name="Cepeda A.J."/>
            <person name="Yan W."/>
            <person name="Fan B."/>
            <person name="Jiang Y."/>
            <person name="Adhikari A."/>
            <person name="Zheng C.-J."/>
            <person name="Schuster L."/>
            <person name="Cowan T.M."/>
            <person name="Smanski M.J."/>
            <person name="Chevrette M.G."/>
            <person name="De Carvalho L.P.S."/>
            <person name="Shen B."/>
        </authorList>
    </citation>
    <scope>NUCLEOTIDE SEQUENCE [LARGE SCALE GENOMIC DNA]</scope>
    <source>
        <strain evidence="2 3">NPDC049344</strain>
    </source>
</reference>
<dbReference type="RefSeq" id="WP_364595620.1">
    <property type="nucleotide sequence ID" value="NZ_JBFAQK010000025.1"/>
</dbReference>
<evidence type="ECO:0000256" key="1">
    <source>
        <dbReference type="SAM" id="MobiDB-lite"/>
    </source>
</evidence>